<protein>
    <submittedName>
        <fullName evidence="7">Peptide ABC transporter substrate-binding protein</fullName>
    </submittedName>
</protein>
<comment type="subcellular location">
    <subcellularLocation>
        <location evidence="1">Cell envelope</location>
    </subcellularLocation>
</comment>
<dbReference type="Gene3D" id="3.10.105.10">
    <property type="entry name" value="Dipeptide-binding Protein, Domain 3"/>
    <property type="match status" value="1"/>
</dbReference>
<evidence type="ECO:0000256" key="3">
    <source>
        <dbReference type="ARBA" id="ARBA00022448"/>
    </source>
</evidence>
<dbReference type="AlphaFoldDB" id="A0A926D974"/>
<dbReference type="GO" id="GO:0043190">
    <property type="term" value="C:ATP-binding cassette (ABC) transporter complex"/>
    <property type="evidence" value="ECO:0007669"/>
    <property type="project" value="InterPro"/>
</dbReference>
<dbReference type="GO" id="GO:0030313">
    <property type="term" value="C:cell envelope"/>
    <property type="evidence" value="ECO:0007669"/>
    <property type="project" value="UniProtKB-SubCell"/>
</dbReference>
<gene>
    <name evidence="7" type="ORF">IAG03_08385</name>
</gene>
<dbReference type="Gene3D" id="3.90.76.10">
    <property type="entry name" value="Dipeptide-binding Protein, Domain 1"/>
    <property type="match status" value="1"/>
</dbReference>
<dbReference type="GO" id="GO:0042597">
    <property type="term" value="C:periplasmic space"/>
    <property type="evidence" value="ECO:0007669"/>
    <property type="project" value="UniProtKB-ARBA"/>
</dbReference>
<sequence>MKKAIISILCVCLLLSFCACGEKRPEGADKEFFYALSSEPQTLDPQVASDAASLTVITALFEGLVRLDENGDPYPGVAASWSANRDSTVFIFSLREDACWSDISSDDPAEPVTAEDFVFAFRRAVNPDTKSPNASQFFCIKNAQQIYSGAMPVDALGVSASDTHTLTVELEYSLPDFPTLTASAAFMPCKERFFNETNGRYGLERKYVLGNGPFAFSGYYAWEHNDHLSLTRSAVYHGETEVLPASLYFYVGEDAVDLSDPINALSSGTVQLLTIPAAAAAQAESAGMVLTRMNTSTYGLCLNTADDLMKHPEIRKAFLQTLDRETLLSKIPDGMTAADDIISPEMTLSGSNYREAAGSGFLLPEDLEAAASANTVLQSLDYETMPSVSVLCEDRPEITALVNELIVSWNRTMGNYFNMTPVSADELENRVFFGEYQIAFYALAPNGSTPMSLLEQFSSAYSGNPAHLKDSAYDALVRSFYTESNLLSACKSAETYLNTEGIFYPVCYDNAVYAAAPGVQGISIHPYGTGIDFIHAVIK</sequence>
<dbReference type="PANTHER" id="PTHR30290:SF10">
    <property type="entry name" value="PERIPLASMIC OLIGOPEPTIDE-BINDING PROTEIN-RELATED"/>
    <property type="match status" value="1"/>
</dbReference>
<feature type="chain" id="PRO_5038844015" evidence="5">
    <location>
        <begin position="22"/>
        <end position="539"/>
    </location>
</feature>
<keyword evidence="4 5" id="KW-0732">Signal</keyword>
<dbReference type="SUPFAM" id="SSF53850">
    <property type="entry name" value="Periplasmic binding protein-like II"/>
    <property type="match status" value="1"/>
</dbReference>
<dbReference type="CDD" id="cd08504">
    <property type="entry name" value="PBP2_OppA"/>
    <property type="match status" value="1"/>
</dbReference>
<evidence type="ECO:0000256" key="5">
    <source>
        <dbReference type="SAM" id="SignalP"/>
    </source>
</evidence>
<dbReference type="InterPro" id="IPR000914">
    <property type="entry name" value="SBP_5_dom"/>
</dbReference>
<dbReference type="InterPro" id="IPR030678">
    <property type="entry name" value="Peptide/Ni-bd"/>
</dbReference>
<comment type="similarity">
    <text evidence="2">Belongs to the bacterial solute-binding protein 5 family.</text>
</comment>
<dbReference type="RefSeq" id="WP_249319665.1">
    <property type="nucleotide sequence ID" value="NZ_JACRSN010000011.1"/>
</dbReference>
<dbReference type="GO" id="GO:0015833">
    <property type="term" value="P:peptide transport"/>
    <property type="evidence" value="ECO:0007669"/>
    <property type="project" value="TreeGrafter"/>
</dbReference>
<dbReference type="GO" id="GO:1904680">
    <property type="term" value="F:peptide transmembrane transporter activity"/>
    <property type="evidence" value="ECO:0007669"/>
    <property type="project" value="TreeGrafter"/>
</dbReference>
<dbReference type="EMBL" id="JACRSN010000011">
    <property type="protein sequence ID" value="MBC8534016.1"/>
    <property type="molecule type" value="Genomic_DNA"/>
</dbReference>
<keyword evidence="8" id="KW-1185">Reference proteome</keyword>
<feature type="signal peptide" evidence="5">
    <location>
        <begin position="1"/>
        <end position="21"/>
    </location>
</feature>
<proteinExistence type="inferred from homology"/>
<feature type="domain" description="Solute-binding protein family 5" evidence="6">
    <location>
        <begin position="73"/>
        <end position="461"/>
    </location>
</feature>
<accession>A0A926D974</accession>
<evidence type="ECO:0000256" key="2">
    <source>
        <dbReference type="ARBA" id="ARBA00005695"/>
    </source>
</evidence>
<dbReference type="FunFam" id="3.90.76.10:FF:000001">
    <property type="entry name" value="Oligopeptide ABC transporter substrate-binding protein"/>
    <property type="match status" value="1"/>
</dbReference>
<evidence type="ECO:0000313" key="7">
    <source>
        <dbReference type="EMBL" id="MBC8534016.1"/>
    </source>
</evidence>
<evidence type="ECO:0000256" key="4">
    <source>
        <dbReference type="ARBA" id="ARBA00022729"/>
    </source>
</evidence>
<reference evidence="7" key="1">
    <citation type="submission" date="2020-08" db="EMBL/GenBank/DDBJ databases">
        <title>Genome public.</title>
        <authorList>
            <person name="Liu C."/>
            <person name="Sun Q."/>
        </authorList>
    </citation>
    <scope>NUCLEOTIDE SEQUENCE</scope>
    <source>
        <strain evidence="7">NSJ-40</strain>
    </source>
</reference>
<evidence type="ECO:0000259" key="6">
    <source>
        <dbReference type="Pfam" id="PF00496"/>
    </source>
</evidence>
<name>A0A926D974_9FIRM</name>
<dbReference type="Gene3D" id="3.40.190.10">
    <property type="entry name" value="Periplasmic binding protein-like II"/>
    <property type="match status" value="1"/>
</dbReference>
<dbReference type="PIRSF" id="PIRSF002741">
    <property type="entry name" value="MppA"/>
    <property type="match status" value="1"/>
</dbReference>
<dbReference type="InterPro" id="IPR039424">
    <property type="entry name" value="SBP_5"/>
</dbReference>
<keyword evidence="3" id="KW-0813">Transport</keyword>
<dbReference type="PANTHER" id="PTHR30290">
    <property type="entry name" value="PERIPLASMIC BINDING COMPONENT OF ABC TRANSPORTER"/>
    <property type="match status" value="1"/>
</dbReference>
<dbReference type="Pfam" id="PF00496">
    <property type="entry name" value="SBP_bac_5"/>
    <property type="match status" value="1"/>
</dbReference>
<evidence type="ECO:0000256" key="1">
    <source>
        <dbReference type="ARBA" id="ARBA00004196"/>
    </source>
</evidence>
<dbReference type="Proteomes" id="UP000651482">
    <property type="component" value="Unassembled WGS sequence"/>
</dbReference>
<evidence type="ECO:0000313" key="8">
    <source>
        <dbReference type="Proteomes" id="UP000651482"/>
    </source>
</evidence>
<organism evidence="7 8">
    <name type="scientific">Yeguia hominis</name>
    <dbReference type="NCBI Taxonomy" id="2763662"/>
    <lineage>
        <taxon>Bacteria</taxon>
        <taxon>Bacillati</taxon>
        <taxon>Bacillota</taxon>
        <taxon>Clostridia</taxon>
        <taxon>Eubacteriales</taxon>
        <taxon>Yeguiaceae</taxon>
        <taxon>Yeguia</taxon>
    </lineage>
</organism>
<comment type="caution">
    <text evidence="7">The sequence shown here is derived from an EMBL/GenBank/DDBJ whole genome shotgun (WGS) entry which is preliminary data.</text>
</comment>
<dbReference type="PROSITE" id="PS51257">
    <property type="entry name" value="PROKAR_LIPOPROTEIN"/>
    <property type="match status" value="1"/>
</dbReference>